<evidence type="ECO:0000256" key="1">
    <source>
        <dbReference type="SAM" id="SignalP"/>
    </source>
</evidence>
<evidence type="ECO:0000313" key="2">
    <source>
        <dbReference type="EMBL" id="MBT0666086.1"/>
    </source>
</evidence>
<name>A0AAW4LFY5_9BACT</name>
<evidence type="ECO:0008006" key="4">
    <source>
        <dbReference type="Google" id="ProtNLM"/>
    </source>
</evidence>
<sequence>MYRIFIKLTLCAVLTLALAGAGMCAGDDWKKEFEDICNKTENSMALPTEELKSLVARCDKLKPVIDAQDESTKKVFRKRLQLCRDLYDFVLKSREQEKK</sequence>
<keyword evidence="1" id="KW-0732">Signal</keyword>
<feature type="chain" id="PRO_5043834465" description="Lipoprotein" evidence="1">
    <location>
        <begin position="26"/>
        <end position="99"/>
    </location>
</feature>
<proteinExistence type="predicted"/>
<dbReference type="EMBL" id="JAHCVJ010000008">
    <property type="protein sequence ID" value="MBT0666086.1"/>
    <property type="molecule type" value="Genomic_DNA"/>
</dbReference>
<dbReference type="RefSeq" id="WP_214172851.1">
    <property type="nucleotide sequence ID" value="NZ_JAHCVJ010000008.1"/>
</dbReference>
<feature type="signal peptide" evidence="1">
    <location>
        <begin position="1"/>
        <end position="25"/>
    </location>
</feature>
<reference evidence="2 3" key="1">
    <citation type="submission" date="2021-05" db="EMBL/GenBank/DDBJ databases">
        <title>The draft genome of Geobacter pelophilus DSM 12255.</title>
        <authorList>
            <person name="Xu Z."/>
            <person name="Masuda Y."/>
            <person name="Itoh H."/>
            <person name="Senoo K."/>
        </authorList>
    </citation>
    <scope>NUCLEOTIDE SEQUENCE [LARGE SCALE GENOMIC DNA]</scope>
    <source>
        <strain evidence="2 3">DSM 12255</strain>
    </source>
</reference>
<comment type="caution">
    <text evidence="2">The sequence shown here is derived from an EMBL/GenBank/DDBJ whole genome shotgun (WGS) entry which is preliminary data.</text>
</comment>
<protein>
    <recommendedName>
        <fullName evidence="4">Lipoprotein</fullName>
    </recommendedName>
</protein>
<dbReference type="Proteomes" id="UP000811899">
    <property type="component" value="Unassembled WGS sequence"/>
</dbReference>
<organism evidence="2 3">
    <name type="scientific">Geoanaerobacter pelophilus</name>
    <dbReference type="NCBI Taxonomy" id="60036"/>
    <lineage>
        <taxon>Bacteria</taxon>
        <taxon>Pseudomonadati</taxon>
        <taxon>Thermodesulfobacteriota</taxon>
        <taxon>Desulfuromonadia</taxon>
        <taxon>Geobacterales</taxon>
        <taxon>Geobacteraceae</taxon>
        <taxon>Geoanaerobacter</taxon>
    </lineage>
</organism>
<keyword evidence="3" id="KW-1185">Reference proteome</keyword>
<evidence type="ECO:0000313" key="3">
    <source>
        <dbReference type="Proteomes" id="UP000811899"/>
    </source>
</evidence>
<accession>A0AAW4LFY5</accession>
<dbReference type="AlphaFoldDB" id="A0AAW4LFY5"/>
<gene>
    <name evidence="2" type="ORF">KI809_17375</name>
</gene>